<comment type="caution">
    <text evidence="1">The sequence shown here is derived from an EMBL/GenBank/DDBJ whole genome shotgun (WGS) entry which is preliminary data.</text>
</comment>
<proteinExistence type="predicted"/>
<name>A0ACC3Z3D7_COLTU</name>
<reference evidence="1 2" key="1">
    <citation type="journal article" date="2020" name="Phytopathology">
        <title>Genome Sequence Resources of Colletotrichum truncatum, C. plurivorum, C. musicola, and C. sojae: Four Species Pathogenic to Soybean (Glycine max).</title>
        <authorList>
            <person name="Rogerio F."/>
            <person name="Boufleur T.R."/>
            <person name="Ciampi-Guillardi M."/>
            <person name="Sukno S.A."/>
            <person name="Thon M.R."/>
            <person name="Massola Junior N.S."/>
            <person name="Baroncelli R."/>
        </authorList>
    </citation>
    <scope>NUCLEOTIDE SEQUENCE [LARGE SCALE GENOMIC DNA]</scope>
    <source>
        <strain evidence="1 2">CMES1059</strain>
    </source>
</reference>
<sequence length="109" mass="11404">MTKSSSKTSSKSKGPTKSSGNNGSSTSTSTIPVNRPWQDPLLDRGQPPGARSSTASHPVGRWLTEPSWQEPFNTIAEVPADDSKSRCAGGDQGSGAAASYATSRTQQHE</sequence>
<protein>
    <submittedName>
        <fullName evidence="1">Uncharacterized protein</fullName>
    </submittedName>
</protein>
<dbReference type="EMBL" id="VUJX02000003">
    <property type="protein sequence ID" value="KAL0938600.1"/>
    <property type="molecule type" value="Genomic_DNA"/>
</dbReference>
<organism evidence="1 2">
    <name type="scientific">Colletotrichum truncatum</name>
    <name type="common">Anthracnose fungus</name>
    <name type="synonym">Colletotrichum capsici</name>
    <dbReference type="NCBI Taxonomy" id="5467"/>
    <lineage>
        <taxon>Eukaryota</taxon>
        <taxon>Fungi</taxon>
        <taxon>Dikarya</taxon>
        <taxon>Ascomycota</taxon>
        <taxon>Pezizomycotina</taxon>
        <taxon>Sordariomycetes</taxon>
        <taxon>Hypocreomycetidae</taxon>
        <taxon>Glomerellales</taxon>
        <taxon>Glomerellaceae</taxon>
        <taxon>Colletotrichum</taxon>
        <taxon>Colletotrichum truncatum species complex</taxon>
    </lineage>
</organism>
<evidence type="ECO:0000313" key="2">
    <source>
        <dbReference type="Proteomes" id="UP000805649"/>
    </source>
</evidence>
<gene>
    <name evidence="1" type="ORF">CTRU02_205210</name>
</gene>
<keyword evidence="2" id="KW-1185">Reference proteome</keyword>
<evidence type="ECO:0000313" key="1">
    <source>
        <dbReference type="EMBL" id="KAL0938600.1"/>
    </source>
</evidence>
<accession>A0ACC3Z3D7</accession>
<dbReference type="Proteomes" id="UP000805649">
    <property type="component" value="Unassembled WGS sequence"/>
</dbReference>